<evidence type="ECO:0000313" key="1">
    <source>
        <dbReference type="EMBL" id="TFK51030.1"/>
    </source>
</evidence>
<reference evidence="1 2" key="1">
    <citation type="journal article" date="2019" name="Nat. Ecol. Evol.">
        <title>Megaphylogeny resolves global patterns of mushroom evolution.</title>
        <authorList>
            <person name="Varga T."/>
            <person name="Krizsan K."/>
            <person name="Foldi C."/>
            <person name="Dima B."/>
            <person name="Sanchez-Garcia M."/>
            <person name="Sanchez-Ramirez S."/>
            <person name="Szollosi G.J."/>
            <person name="Szarkandi J.G."/>
            <person name="Papp V."/>
            <person name="Albert L."/>
            <person name="Andreopoulos W."/>
            <person name="Angelini C."/>
            <person name="Antonin V."/>
            <person name="Barry K.W."/>
            <person name="Bougher N.L."/>
            <person name="Buchanan P."/>
            <person name="Buyck B."/>
            <person name="Bense V."/>
            <person name="Catcheside P."/>
            <person name="Chovatia M."/>
            <person name="Cooper J."/>
            <person name="Damon W."/>
            <person name="Desjardin D."/>
            <person name="Finy P."/>
            <person name="Geml J."/>
            <person name="Haridas S."/>
            <person name="Hughes K."/>
            <person name="Justo A."/>
            <person name="Karasinski D."/>
            <person name="Kautmanova I."/>
            <person name="Kiss B."/>
            <person name="Kocsube S."/>
            <person name="Kotiranta H."/>
            <person name="LaButti K.M."/>
            <person name="Lechner B.E."/>
            <person name="Liimatainen K."/>
            <person name="Lipzen A."/>
            <person name="Lukacs Z."/>
            <person name="Mihaltcheva S."/>
            <person name="Morgado L.N."/>
            <person name="Niskanen T."/>
            <person name="Noordeloos M.E."/>
            <person name="Ohm R.A."/>
            <person name="Ortiz-Santana B."/>
            <person name="Ovrebo C."/>
            <person name="Racz N."/>
            <person name="Riley R."/>
            <person name="Savchenko A."/>
            <person name="Shiryaev A."/>
            <person name="Soop K."/>
            <person name="Spirin V."/>
            <person name="Szebenyi C."/>
            <person name="Tomsovsky M."/>
            <person name="Tulloss R.E."/>
            <person name="Uehling J."/>
            <person name="Grigoriev I.V."/>
            <person name="Vagvolgyi C."/>
            <person name="Papp T."/>
            <person name="Martin F.M."/>
            <person name="Miettinen O."/>
            <person name="Hibbett D.S."/>
            <person name="Nagy L.G."/>
        </authorList>
    </citation>
    <scope>NUCLEOTIDE SEQUENCE [LARGE SCALE GENOMIC DNA]</scope>
    <source>
        <strain evidence="1 2">OMC1185</strain>
    </source>
</reference>
<dbReference type="Proteomes" id="UP000305948">
    <property type="component" value="Unassembled WGS sequence"/>
</dbReference>
<accession>A0A5C3N0P2</accession>
<proteinExistence type="predicted"/>
<keyword evidence="2" id="KW-1185">Reference proteome</keyword>
<protein>
    <submittedName>
        <fullName evidence="1">Uncharacterized protein</fullName>
    </submittedName>
</protein>
<dbReference type="EMBL" id="ML213512">
    <property type="protein sequence ID" value="TFK51030.1"/>
    <property type="molecule type" value="Genomic_DNA"/>
</dbReference>
<dbReference type="AlphaFoldDB" id="A0A5C3N0P2"/>
<organism evidence="1 2">
    <name type="scientific">Heliocybe sulcata</name>
    <dbReference type="NCBI Taxonomy" id="5364"/>
    <lineage>
        <taxon>Eukaryota</taxon>
        <taxon>Fungi</taxon>
        <taxon>Dikarya</taxon>
        <taxon>Basidiomycota</taxon>
        <taxon>Agaricomycotina</taxon>
        <taxon>Agaricomycetes</taxon>
        <taxon>Gloeophyllales</taxon>
        <taxon>Gloeophyllaceae</taxon>
        <taxon>Heliocybe</taxon>
    </lineage>
</organism>
<evidence type="ECO:0000313" key="2">
    <source>
        <dbReference type="Proteomes" id="UP000305948"/>
    </source>
</evidence>
<sequence length="202" mass="21770">MPTSAGIGNVEDIHVSTSFPFVFVSLCPSAVVYCMLSLSPLDPSAERGPAWQTGFARPRTGSLARYQGFEDHFAKISIQCEPECINDALAPAPRCLALVDLATAPSPPCLLTVLLCRQTYTLCHDYLSVGTHRKLVQLSSHPPSTMAAATGFSSLSCPQKLVDGPSHMTQWTISLFSSLETLGGHSPSCQSTRPIHQNWRPA</sequence>
<name>A0A5C3N0P2_9AGAM</name>
<gene>
    <name evidence="1" type="ORF">OE88DRAFT_206394</name>
</gene>